<dbReference type="CDD" id="cd00088">
    <property type="entry name" value="HPT"/>
    <property type="match status" value="1"/>
</dbReference>
<dbReference type="SMART" id="SM00448">
    <property type="entry name" value="REC"/>
    <property type="match status" value="1"/>
</dbReference>
<evidence type="ECO:0000256" key="5">
    <source>
        <dbReference type="ARBA" id="ARBA00022519"/>
    </source>
</evidence>
<name>A0ABX7G657_9GAMM</name>
<evidence type="ECO:0000256" key="15">
    <source>
        <dbReference type="PROSITE-ProRule" id="PRU00169"/>
    </source>
</evidence>
<evidence type="ECO:0000259" key="17">
    <source>
        <dbReference type="PROSITE" id="PS50110"/>
    </source>
</evidence>
<evidence type="ECO:0000256" key="3">
    <source>
        <dbReference type="ARBA" id="ARBA00012438"/>
    </source>
</evidence>
<dbReference type="SUPFAM" id="SSF47384">
    <property type="entry name" value="Homodimeric domain of signal transducing histidine kinase"/>
    <property type="match status" value="1"/>
</dbReference>
<dbReference type="Gene3D" id="3.30.565.10">
    <property type="entry name" value="Histidine kinase-like ATPase, C-terminal domain"/>
    <property type="match status" value="1"/>
</dbReference>
<reference evidence="19 20" key="1">
    <citation type="journal article" date="2012" name="Antonie Van Leeuwenhoek">
        <title>Shewanella litorisediminis sp. nov., a gammaproteobacterium isolated from a tidal flat sediment.</title>
        <authorList>
            <person name="Lee M.H."/>
            <person name="Yoon J.H."/>
        </authorList>
    </citation>
    <scope>NUCLEOTIDE SEQUENCE [LARGE SCALE GENOMIC DNA]</scope>
    <source>
        <strain evidence="19 20">SMK1-12</strain>
    </source>
</reference>
<dbReference type="Pfam" id="PF00072">
    <property type="entry name" value="Response_reg"/>
    <property type="match status" value="1"/>
</dbReference>
<evidence type="ECO:0000256" key="6">
    <source>
        <dbReference type="ARBA" id="ARBA00022553"/>
    </source>
</evidence>
<dbReference type="InterPro" id="IPR004358">
    <property type="entry name" value="Sig_transdc_His_kin-like_C"/>
</dbReference>
<dbReference type="PROSITE" id="PS50109">
    <property type="entry name" value="HIS_KIN"/>
    <property type="match status" value="1"/>
</dbReference>
<dbReference type="SUPFAM" id="SSF47226">
    <property type="entry name" value="Histidine-containing phosphotransfer domain, HPT domain"/>
    <property type="match status" value="1"/>
</dbReference>
<dbReference type="EMBL" id="CP069213">
    <property type="protein sequence ID" value="QRH02846.1"/>
    <property type="molecule type" value="Genomic_DNA"/>
</dbReference>
<keyword evidence="13" id="KW-0472">Membrane</keyword>
<sequence>MKLTLKIIFLITLIFSTGVFADIKLSEEENNYIASKKSVKFGVLKGRFMPYWGGMQAQGGFVEEFFTLISDETSLKIEHVYYDSVTDLKFGLDNGYIDAIPGLIPSSDTRQQHLISLPIYEILPAILFSDKKYMSEPMQNLHFGCLSTSFFCEILQLQKVKKITNASSITELTSLFTNSDVDAVITDSFLINKMISNGLQQHGKVFYDTEVSPQDAFAIVASSQPELLSIINKIIEGNNLKERFIHEIQHDIDYKNIQANNNIIHSDLEKTTIRYTLDDDSFPLSYYDPHTVSMKGYIHDLLSLIENKTVLEFVYVPANGKDVLHMLRNGEVDLLPARNSEGVDLRDFYRTTGYATITFGLVESTRDFAHKKYAILDRTGNYYREIKVNDKYRDIKVYQELSSLLHDLDEGIISHALINNDLLSRLVTEGQDDSFKPIDTPSDLQVNVRLSMVVRHDSPMLYELLQLTLKNISPEQIEALQNAYSKVTIQFGVNEETVLKWVVACTSLALLLAIAFIVWRHIIGKQLNTLERNAELSKSETDWLNTILNNIPNAIVIKNLHGKTILANNSYQTHFSSCRNCGLSKTCQLKSSVDKPDSSDISVISTIELCQRWESYFDISQYQIQHPLKNSPYIMKVYNDVTDLKRKELDLVTANERAMDAISARNHFLAVISHELRTPIAAMLGLLELLSKRQIDDESRLLIENAVSSADQLKYQVNDILDFSKMEAAQLQLDPSWYRIDRELGPLLRSFEASANIKGLHFSVDWKASAKLEARVDVLRLKQILSNLLSNAIKFTESGGIIVTLRLADDHFSFQVSDSGCGMTLEQQKTVFLPFVQADNTISRRFGGTGLGMSIVQNLVKLMEGEIHISSQKDLGTIVTVSIPMPLQSIELASPLAHLTVSDPRWYPWLRAFDVDHSPTEVSAKSEAPIDTSSSSASTPNLYPDLLVDQWQSTLKQNTNKRANDAPMQPSLEGNILVAEDAPINRLLLNRQLSSLGLTANFAKDGHEAFKMLTSPDATYQLLLTDCHMPGMDGFTLVAKVRSELPDYKDIPIIGCTAESSKIAAAKAADVGIDAMLYKPYSLEQLYQMLKQFLPQQTQKTPPPQWLMEYRDEDRIDMATVVLGAMSDDIKLLQLESTDLAALAHRIKGSAGALGLTELRTIAEQAEKAWPSGNVQQARDALIKSIKNLIDSTSEYLQPLTESGT</sequence>
<keyword evidence="10" id="KW-0067">ATP-binding</keyword>
<keyword evidence="5" id="KW-0997">Cell inner membrane</keyword>
<comment type="subcellular location">
    <subcellularLocation>
        <location evidence="2">Cell inner membrane</location>
        <topology evidence="2">Multi-pass membrane protein</topology>
    </subcellularLocation>
</comment>
<evidence type="ECO:0000256" key="8">
    <source>
        <dbReference type="ARBA" id="ARBA00022692"/>
    </source>
</evidence>
<dbReference type="SUPFAM" id="SSF53850">
    <property type="entry name" value="Periplasmic binding protein-like II"/>
    <property type="match status" value="2"/>
</dbReference>
<gene>
    <name evidence="19" type="ORF">JQC75_05380</name>
</gene>
<feature type="modified residue" description="4-aspartylphosphate" evidence="15">
    <location>
        <position position="1026"/>
    </location>
</feature>
<dbReference type="Proteomes" id="UP000596252">
    <property type="component" value="Chromosome"/>
</dbReference>
<evidence type="ECO:0000256" key="1">
    <source>
        <dbReference type="ARBA" id="ARBA00000085"/>
    </source>
</evidence>
<dbReference type="Pfam" id="PF01627">
    <property type="entry name" value="Hpt"/>
    <property type="match status" value="1"/>
</dbReference>
<keyword evidence="6 15" id="KW-0597">Phosphoprotein</keyword>
<keyword evidence="12" id="KW-0902">Two-component regulatory system</keyword>
<dbReference type="RefSeq" id="WP_203326428.1">
    <property type="nucleotide sequence ID" value="NZ_CP069213.1"/>
</dbReference>
<keyword evidence="7" id="KW-0808">Transferase</keyword>
<dbReference type="Gene3D" id="1.20.120.160">
    <property type="entry name" value="HPT domain"/>
    <property type="match status" value="1"/>
</dbReference>
<feature type="domain" description="Histidine kinase" evidence="16">
    <location>
        <begin position="671"/>
        <end position="887"/>
    </location>
</feature>
<dbReference type="Pfam" id="PF02518">
    <property type="entry name" value="HATPase_c"/>
    <property type="match status" value="1"/>
</dbReference>
<dbReference type="InterPro" id="IPR036097">
    <property type="entry name" value="HisK_dim/P_sf"/>
</dbReference>
<evidence type="ECO:0000256" key="4">
    <source>
        <dbReference type="ARBA" id="ARBA00022475"/>
    </source>
</evidence>
<dbReference type="InterPro" id="IPR003594">
    <property type="entry name" value="HATPase_dom"/>
</dbReference>
<organism evidence="19 20">
    <name type="scientific">Shewanella litorisediminis</name>
    <dbReference type="NCBI Taxonomy" id="1173586"/>
    <lineage>
        <taxon>Bacteria</taxon>
        <taxon>Pseudomonadati</taxon>
        <taxon>Pseudomonadota</taxon>
        <taxon>Gammaproteobacteria</taxon>
        <taxon>Alteromonadales</taxon>
        <taxon>Shewanellaceae</taxon>
        <taxon>Shewanella</taxon>
    </lineage>
</organism>
<dbReference type="Pfam" id="PF00512">
    <property type="entry name" value="HisKA"/>
    <property type="match status" value="1"/>
</dbReference>
<keyword evidence="20" id="KW-1185">Reference proteome</keyword>
<dbReference type="InterPro" id="IPR036641">
    <property type="entry name" value="HPT_dom_sf"/>
</dbReference>
<protein>
    <recommendedName>
        <fullName evidence="3">histidine kinase</fullName>
        <ecNumber evidence="3">2.7.13.3</ecNumber>
    </recommendedName>
</protein>
<dbReference type="CDD" id="cd16922">
    <property type="entry name" value="HATPase_EvgS-ArcB-TorS-like"/>
    <property type="match status" value="1"/>
</dbReference>
<evidence type="ECO:0000259" key="18">
    <source>
        <dbReference type="PROSITE" id="PS50894"/>
    </source>
</evidence>
<feature type="domain" description="Response regulatory" evidence="17">
    <location>
        <begin position="975"/>
        <end position="1094"/>
    </location>
</feature>
<evidence type="ECO:0000256" key="2">
    <source>
        <dbReference type="ARBA" id="ARBA00004429"/>
    </source>
</evidence>
<dbReference type="InterPro" id="IPR011006">
    <property type="entry name" value="CheY-like_superfamily"/>
</dbReference>
<keyword evidence="10" id="KW-0547">Nucleotide-binding</keyword>
<dbReference type="InterPro" id="IPR036890">
    <property type="entry name" value="HATPase_C_sf"/>
</dbReference>
<feature type="modified residue" description="Phosphohistidine" evidence="14">
    <location>
        <position position="1145"/>
    </location>
</feature>
<evidence type="ECO:0000256" key="10">
    <source>
        <dbReference type="ARBA" id="ARBA00022840"/>
    </source>
</evidence>
<dbReference type="SMART" id="SM00388">
    <property type="entry name" value="HisKA"/>
    <property type="match status" value="1"/>
</dbReference>
<dbReference type="PANTHER" id="PTHR43047:SF72">
    <property type="entry name" value="OSMOSENSING HISTIDINE PROTEIN KINASE SLN1"/>
    <property type="match status" value="1"/>
</dbReference>
<dbReference type="CDD" id="cd17546">
    <property type="entry name" value="REC_hyHK_CKI1_RcsC-like"/>
    <property type="match status" value="1"/>
</dbReference>
<keyword evidence="8" id="KW-0812">Transmembrane</keyword>
<dbReference type="PROSITE" id="PS50110">
    <property type="entry name" value="RESPONSE_REGULATORY"/>
    <property type="match status" value="1"/>
</dbReference>
<dbReference type="CDD" id="cd00082">
    <property type="entry name" value="HisKA"/>
    <property type="match status" value="1"/>
</dbReference>
<dbReference type="PANTHER" id="PTHR43047">
    <property type="entry name" value="TWO-COMPONENT HISTIDINE PROTEIN KINASE"/>
    <property type="match status" value="1"/>
</dbReference>
<keyword evidence="4" id="KW-1003">Cell membrane</keyword>
<dbReference type="EC" id="2.7.13.3" evidence="3"/>
<evidence type="ECO:0000256" key="9">
    <source>
        <dbReference type="ARBA" id="ARBA00022777"/>
    </source>
</evidence>
<accession>A0ABX7G657</accession>
<evidence type="ECO:0000313" key="19">
    <source>
        <dbReference type="EMBL" id="QRH02846.1"/>
    </source>
</evidence>
<comment type="catalytic activity">
    <reaction evidence="1">
        <text>ATP + protein L-histidine = ADP + protein N-phospho-L-histidine.</text>
        <dbReference type="EC" id="2.7.13.3"/>
    </reaction>
</comment>
<dbReference type="InterPro" id="IPR001789">
    <property type="entry name" value="Sig_transdc_resp-reg_receiver"/>
</dbReference>
<evidence type="ECO:0000259" key="16">
    <source>
        <dbReference type="PROSITE" id="PS50109"/>
    </source>
</evidence>
<evidence type="ECO:0000256" key="11">
    <source>
        <dbReference type="ARBA" id="ARBA00022989"/>
    </source>
</evidence>
<evidence type="ECO:0000256" key="14">
    <source>
        <dbReference type="PROSITE-ProRule" id="PRU00110"/>
    </source>
</evidence>
<dbReference type="Gene3D" id="3.40.190.10">
    <property type="entry name" value="Periplasmic binding protein-like II"/>
    <property type="match status" value="4"/>
</dbReference>
<keyword evidence="9" id="KW-0418">Kinase</keyword>
<evidence type="ECO:0000256" key="7">
    <source>
        <dbReference type="ARBA" id="ARBA00022679"/>
    </source>
</evidence>
<dbReference type="SMART" id="SM00387">
    <property type="entry name" value="HATPase_c"/>
    <property type="match status" value="1"/>
</dbReference>
<dbReference type="PROSITE" id="PS50894">
    <property type="entry name" value="HPT"/>
    <property type="match status" value="1"/>
</dbReference>
<evidence type="ECO:0000256" key="13">
    <source>
        <dbReference type="ARBA" id="ARBA00023136"/>
    </source>
</evidence>
<dbReference type="InterPro" id="IPR008207">
    <property type="entry name" value="Sig_transdc_His_kin_Hpt_dom"/>
</dbReference>
<evidence type="ECO:0000313" key="20">
    <source>
        <dbReference type="Proteomes" id="UP000596252"/>
    </source>
</evidence>
<dbReference type="SUPFAM" id="SSF55874">
    <property type="entry name" value="ATPase domain of HSP90 chaperone/DNA topoisomerase II/histidine kinase"/>
    <property type="match status" value="1"/>
</dbReference>
<dbReference type="Gene3D" id="1.10.287.130">
    <property type="match status" value="1"/>
</dbReference>
<evidence type="ECO:0000256" key="12">
    <source>
        <dbReference type="ARBA" id="ARBA00023012"/>
    </source>
</evidence>
<dbReference type="Gene3D" id="3.40.50.2300">
    <property type="match status" value="1"/>
</dbReference>
<dbReference type="PRINTS" id="PR00344">
    <property type="entry name" value="BCTRLSENSOR"/>
</dbReference>
<dbReference type="SMART" id="SM00073">
    <property type="entry name" value="HPT"/>
    <property type="match status" value="1"/>
</dbReference>
<dbReference type="InterPro" id="IPR003661">
    <property type="entry name" value="HisK_dim/P_dom"/>
</dbReference>
<keyword evidence="11" id="KW-1133">Transmembrane helix</keyword>
<proteinExistence type="predicted"/>
<dbReference type="InterPro" id="IPR005467">
    <property type="entry name" value="His_kinase_dom"/>
</dbReference>
<dbReference type="SUPFAM" id="SSF52172">
    <property type="entry name" value="CheY-like"/>
    <property type="match status" value="1"/>
</dbReference>
<feature type="domain" description="HPt" evidence="18">
    <location>
        <begin position="1099"/>
        <end position="1200"/>
    </location>
</feature>